<evidence type="ECO:0000256" key="4">
    <source>
        <dbReference type="ARBA" id="ARBA00017522"/>
    </source>
</evidence>
<evidence type="ECO:0000256" key="7">
    <source>
        <dbReference type="ARBA" id="ARBA00022692"/>
    </source>
</evidence>
<comment type="function">
    <text evidence="1">Required for nicotinamide riboside transport across the inner membrane.</text>
</comment>
<dbReference type="GO" id="GO:0034257">
    <property type="term" value="F:nicotinamide riboside transmembrane transporter activity"/>
    <property type="evidence" value="ECO:0007669"/>
    <property type="project" value="InterPro"/>
</dbReference>
<dbReference type="RefSeq" id="WP_311361686.1">
    <property type="nucleotide sequence ID" value="NZ_JAVRIE010000003.1"/>
</dbReference>
<feature type="transmembrane region" description="Helical" evidence="10">
    <location>
        <begin position="38"/>
        <end position="56"/>
    </location>
</feature>
<keyword evidence="6" id="KW-1003">Cell membrane</keyword>
<accession>A0AAW8R154</accession>
<proteinExistence type="inferred from homology"/>
<dbReference type="PANTHER" id="PTHR36122:SF2">
    <property type="entry name" value="NICOTINAMIDE RIBOSIDE TRANSPORTER PNUC"/>
    <property type="match status" value="1"/>
</dbReference>
<keyword evidence="12" id="KW-1185">Reference proteome</keyword>
<comment type="similarity">
    <text evidence="3">Belongs to the nicotinamide ribonucleoside (NR) uptake permease (TC 4.B.1) family.</text>
</comment>
<dbReference type="Proteomes" id="UP001249020">
    <property type="component" value="Unassembled WGS sequence"/>
</dbReference>
<dbReference type="InterPro" id="IPR006419">
    <property type="entry name" value="NMN_transpt_PnuC"/>
</dbReference>
<feature type="transmembrane region" description="Helical" evidence="10">
    <location>
        <begin position="103"/>
        <end position="123"/>
    </location>
</feature>
<organism evidence="11 12">
    <name type="scientific">Brumicola blandensis</name>
    <dbReference type="NCBI Taxonomy" id="3075611"/>
    <lineage>
        <taxon>Bacteria</taxon>
        <taxon>Pseudomonadati</taxon>
        <taxon>Pseudomonadota</taxon>
        <taxon>Gammaproteobacteria</taxon>
        <taxon>Alteromonadales</taxon>
        <taxon>Alteromonadaceae</taxon>
        <taxon>Brumicola</taxon>
    </lineage>
</organism>
<name>A0AAW8R154_9ALTE</name>
<dbReference type="Pfam" id="PF04973">
    <property type="entry name" value="NMN_transporter"/>
    <property type="match status" value="1"/>
</dbReference>
<evidence type="ECO:0000256" key="10">
    <source>
        <dbReference type="SAM" id="Phobius"/>
    </source>
</evidence>
<feature type="transmembrane region" description="Helical" evidence="10">
    <location>
        <begin position="12"/>
        <end position="31"/>
    </location>
</feature>
<gene>
    <name evidence="11" type="primary">pnuC</name>
    <name evidence="11" type="ORF">RM544_10225</name>
</gene>
<feature type="transmembrane region" description="Helical" evidence="10">
    <location>
        <begin position="62"/>
        <end position="82"/>
    </location>
</feature>
<comment type="subcellular location">
    <subcellularLocation>
        <location evidence="2">Cell membrane</location>
        <topology evidence="2">Multi-pass membrane protein</topology>
    </subcellularLocation>
</comment>
<keyword evidence="7 10" id="KW-0812">Transmembrane</keyword>
<reference evidence="11 12" key="1">
    <citation type="submission" date="2023-09" db="EMBL/GenBank/DDBJ databases">
        <authorList>
            <person name="Rey-Velasco X."/>
        </authorList>
    </citation>
    <scope>NUCLEOTIDE SEQUENCE [LARGE SCALE GENOMIC DNA]</scope>
    <source>
        <strain evidence="11 12">W409</strain>
    </source>
</reference>
<evidence type="ECO:0000313" key="12">
    <source>
        <dbReference type="Proteomes" id="UP001249020"/>
    </source>
</evidence>
<evidence type="ECO:0000256" key="9">
    <source>
        <dbReference type="ARBA" id="ARBA00023136"/>
    </source>
</evidence>
<evidence type="ECO:0000256" key="3">
    <source>
        <dbReference type="ARBA" id="ARBA00006669"/>
    </source>
</evidence>
<keyword evidence="5" id="KW-0813">Transport</keyword>
<feature type="transmembrane region" description="Helical" evidence="10">
    <location>
        <begin position="175"/>
        <end position="192"/>
    </location>
</feature>
<evidence type="ECO:0000256" key="1">
    <source>
        <dbReference type="ARBA" id="ARBA00002672"/>
    </source>
</evidence>
<evidence type="ECO:0000313" key="11">
    <source>
        <dbReference type="EMBL" id="MDT0582917.1"/>
    </source>
</evidence>
<dbReference type="EMBL" id="JAVRIE010000003">
    <property type="protein sequence ID" value="MDT0582917.1"/>
    <property type="molecule type" value="Genomic_DNA"/>
</dbReference>
<keyword evidence="8 10" id="KW-1133">Transmembrane helix</keyword>
<dbReference type="NCBIfam" id="TIGR01528">
    <property type="entry name" value="NMN_trans_PnuC"/>
    <property type="match status" value="1"/>
</dbReference>
<sequence>MNEFFQQALEQFAQQSPLEVIAVLLSILYVVFASRQNILCWPCALISTIIYAYLFWETTLIFHMMLNVYYVVMAVVGFVSWSSSKESHAPSLPVSHLSLLSHLYILSAGCLITLLLSLLASQWFTSEWVYLDAGTTVFSVFATVMVARKKIDNWYYWLAVNPLSAYLVYQNGLYPTSLLMIFYTLMSVYGLWQWRKDLIKGC</sequence>
<dbReference type="PANTHER" id="PTHR36122">
    <property type="entry name" value="NICOTINAMIDE RIBOSIDE TRANSPORTER PNUC"/>
    <property type="match status" value="1"/>
</dbReference>
<evidence type="ECO:0000256" key="8">
    <source>
        <dbReference type="ARBA" id="ARBA00022989"/>
    </source>
</evidence>
<dbReference type="GO" id="GO:0005886">
    <property type="term" value="C:plasma membrane"/>
    <property type="evidence" value="ECO:0007669"/>
    <property type="project" value="UniProtKB-SubCell"/>
</dbReference>
<comment type="caution">
    <text evidence="11">The sequence shown here is derived from an EMBL/GenBank/DDBJ whole genome shotgun (WGS) entry which is preliminary data.</text>
</comment>
<evidence type="ECO:0000256" key="6">
    <source>
        <dbReference type="ARBA" id="ARBA00022475"/>
    </source>
</evidence>
<protein>
    <recommendedName>
        <fullName evidence="4">Nicotinamide riboside transporter PnuC</fullName>
    </recommendedName>
</protein>
<keyword evidence="9 10" id="KW-0472">Membrane</keyword>
<evidence type="ECO:0000256" key="2">
    <source>
        <dbReference type="ARBA" id="ARBA00004651"/>
    </source>
</evidence>
<dbReference type="AlphaFoldDB" id="A0AAW8R154"/>
<evidence type="ECO:0000256" key="5">
    <source>
        <dbReference type="ARBA" id="ARBA00022448"/>
    </source>
</evidence>